<dbReference type="AlphaFoldDB" id="A0A1Z4F3Z5"/>
<dbReference type="OrthoDB" id="3173842at2"/>
<name>A0A1Z4F3Z5_9MYCO</name>
<keyword evidence="2" id="KW-1185">Reference proteome</keyword>
<reference evidence="1 2" key="2">
    <citation type="journal article" date="2017" name="Int. J. Syst. Evol. Microbiol.">
        <title>Mycobacterium stephanolepidis sp. nov., a rapidly growing species related to Mycobacterium chelonae, isolated from marine teleost fish, Stephanolepis cirrhifer.</title>
        <authorList>
            <person name="Fukano H."/>
            <person name="Wada S."/>
            <person name="Kurata O."/>
            <person name="Katayama K."/>
            <person name="Fujiwara N."/>
            <person name="Hoshino Y."/>
        </authorList>
    </citation>
    <scope>NUCLEOTIDE SEQUENCE [LARGE SCALE GENOMIC DNA]</scope>
    <source>
        <strain evidence="1 2">NJB0901</strain>
    </source>
</reference>
<dbReference type="RefSeq" id="WP_096504677.1">
    <property type="nucleotide sequence ID" value="NZ_AP018165.1"/>
</dbReference>
<dbReference type="SUPFAM" id="SSF54637">
    <property type="entry name" value="Thioesterase/thiol ester dehydrase-isomerase"/>
    <property type="match status" value="1"/>
</dbReference>
<protein>
    <recommendedName>
        <fullName evidence="3">Thioesterase</fullName>
    </recommendedName>
</protein>
<dbReference type="KEGG" id="mste:MSTE_04674"/>
<sequence>MIADTSTAPNPSNLTEFVNNIVALSVPLIHRMGVTALDVVPGRATSMIPLEGNTNHIGTLYAGALFTLAESVGGALAIGTFDMTQYYPIVKGFSIAYRNPAVSDVRVEARIDAQKAAEVMAIADETGKADFDIECELLDSAGVVVANSYGKYQLRRHGT</sequence>
<dbReference type="Gene3D" id="3.10.129.10">
    <property type="entry name" value="Hotdog Thioesterase"/>
    <property type="match status" value="1"/>
</dbReference>
<accession>A0A1Z4F3Z5</accession>
<dbReference type="InterPro" id="IPR027961">
    <property type="entry name" value="DUF4442"/>
</dbReference>
<dbReference type="EMBL" id="AP018165">
    <property type="protein sequence ID" value="BAX99965.1"/>
    <property type="molecule type" value="Genomic_DNA"/>
</dbReference>
<dbReference type="Pfam" id="PF14539">
    <property type="entry name" value="DUF4442"/>
    <property type="match status" value="1"/>
</dbReference>
<reference evidence="2" key="1">
    <citation type="journal article" date="2017" name="Genome Announc.">
        <title>Complete Genome Sequence of Mycobacterium stephanolepidis.</title>
        <authorList>
            <person name="Fukano H."/>
            <person name="Yoshida M."/>
            <person name="Katayama Y."/>
            <person name="Omatsu T."/>
            <person name="Mizutani T."/>
            <person name="Kurata O."/>
            <person name="Wada S."/>
            <person name="Hoshino Y."/>
        </authorList>
    </citation>
    <scope>NUCLEOTIDE SEQUENCE [LARGE SCALE GENOMIC DNA]</scope>
    <source>
        <strain evidence="2">NJB0901</strain>
    </source>
</reference>
<proteinExistence type="predicted"/>
<evidence type="ECO:0000313" key="1">
    <source>
        <dbReference type="EMBL" id="BAX99965.1"/>
    </source>
</evidence>
<organism evidence="1 2">
    <name type="scientific">[Mycobacterium] stephanolepidis</name>
    <dbReference type="NCBI Taxonomy" id="1520670"/>
    <lineage>
        <taxon>Bacteria</taxon>
        <taxon>Bacillati</taxon>
        <taxon>Actinomycetota</taxon>
        <taxon>Actinomycetes</taxon>
        <taxon>Mycobacteriales</taxon>
        <taxon>Mycobacteriaceae</taxon>
        <taxon>Mycobacteroides</taxon>
    </lineage>
</organism>
<gene>
    <name evidence="1" type="ORF">MSTE_04674</name>
</gene>
<evidence type="ECO:0008006" key="3">
    <source>
        <dbReference type="Google" id="ProtNLM"/>
    </source>
</evidence>
<dbReference type="CDD" id="cd03443">
    <property type="entry name" value="PaaI_thioesterase"/>
    <property type="match status" value="1"/>
</dbReference>
<dbReference type="Proteomes" id="UP000217954">
    <property type="component" value="Chromosome"/>
</dbReference>
<dbReference type="InterPro" id="IPR029069">
    <property type="entry name" value="HotDog_dom_sf"/>
</dbReference>
<evidence type="ECO:0000313" key="2">
    <source>
        <dbReference type="Proteomes" id="UP000217954"/>
    </source>
</evidence>